<feature type="compositionally biased region" description="Low complexity" evidence="8">
    <location>
        <begin position="530"/>
        <end position="562"/>
    </location>
</feature>
<reference evidence="11 12" key="1">
    <citation type="journal article" date="2007" name="Nature">
        <title>Evolution of genes and genomes on the Drosophila phylogeny.</title>
        <authorList>
            <consortium name="Drosophila 12 Genomes Consortium"/>
            <person name="Clark A.G."/>
            <person name="Eisen M.B."/>
            <person name="Smith D.R."/>
            <person name="Bergman C.M."/>
            <person name="Oliver B."/>
            <person name="Markow T.A."/>
            <person name="Kaufman T.C."/>
            <person name="Kellis M."/>
            <person name="Gelbart W."/>
            <person name="Iyer V.N."/>
            <person name="Pollard D.A."/>
            <person name="Sackton T.B."/>
            <person name="Larracuente A.M."/>
            <person name="Singh N.D."/>
            <person name="Abad J.P."/>
            <person name="Abt D.N."/>
            <person name="Adryan B."/>
            <person name="Aguade M."/>
            <person name="Akashi H."/>
            <person name="Anderson W.W."/>
            <person name="Aquadro C.F."/>
            <person name="Ardell D.H."/>
            <person name="Arguello R."/>
            <person name="Artieri C.G."/>
            <person name="Barbash D.A."/>
            <person name="Barker D."/>
            <person name="Barsanti P."/>
            <person name="Batterham P."/>
            <person name="Batzoglou S."/>
            <person name="Begun D."/>
            <person name="Bhutkar A."/>
            <person name="Blanco E."/>
            <person name="Bosak S.A."/>
            <person name="Bradley R.K."/>
            <person name="Brand A.D."/>
            <person name="Brent M.R."/>
            <person name="Brooks A.N."/>
            <person name="Brown R.H."/>
            <person name="Butlin R.K."/>
            <person name="Caggese C."/>
            <person name="Calvi B.R."/>
            <person name="Bernardo de Carvalho A."/>
            <person name="Caspi A."/>
            <person name="Castrezana S."/>
            <person name="Celniker S.E."/>
            <person name="Chang J.L."/>
            <person name="Chapple C."/>
            <person name="Chatterji S."/>
            <person name="Chinwalla A."/>
            <person name="Civetta A."/>
            <person name="Clifton S.W."/>
            <person name="Comeron J.M."/>
            <person name="Costello J.C."/>
            <person name="Coyne J.A."/>
            <person name="Daub J."/>
            <person name="David R.G."/>
            <person name="Delcher A.L."/>
            <person name="Delehaunty K."/>
            <person name="Do C.B."/>
            <person name="Ebling H."/>
            <person name="Edwards K."/>
            <person name="Eickbush T."/>
            <person name="Evans J.D."/>
            <person name="Filipski A."/>
            <person name="Findeiss S."/>
            <person name="Freyhult E."/>
            <person name="Fulton L."/>
            <person name="Fulton R."/>
            <person name="Garcia A.C."/>
            <person name="Gardiner A."/>
            <person name="Garfield D.A."/>
            <person name="Garvin B.E."/>
            <person name="Gibson G."/>
            <person name="Gilbert D."/>
            <person name="Gnerre S."/>
            <person name="Godfrey J."/>
            <person name="Good R."/>
            <person name="Gotea V."/>
            <person name="Gravely B."/>
            <person name="Greenberg A.J."/>
            <person name="Griffiths-Jones S."/>
            <person name="Gross S."/>
            <person name="Guigo R."/>
            <person name="Gustafson E.A."/>
            <person name="Haerty W."/>
            <person name="Hahn M.W."/>
            <person name="Halligan D.L."/>
            <person name="Halpern A.L."/>
            <person name="Halter G.M."/>
            <person name="Han M.V."/>
            <person name="Heger A."/>
            <person name="Hillier L."/>
            <person name="Hinrichs A.S."/>
            <person name="Holmes I."/>
            <person name="Hoskins R.A."/>
            <person name="Hubisz M.J."/>
            <person name="Hultmark D."/>
            <person name="Huntley M.A."/>
            <person name="Jaffe D.B."/>
            <person name="Jagadeeshan S."/>
            <person name="Jeck W.R."/>
            <person name="Johnson J."/>
            <person name="Jones C.D."/>
            <person name="Jordan W.C."/>
            <person name="Karpen G.H."/>
            <person name="Kataoka E."/>
            <person name="Keightley P.D."/>
            <person name="Kheradpour P."/>
            <person name="Kirkness E.F."/>
            <person name="Koerich L.B."/>
            <person name="Kristiansen K."/>
            <person name="Kudrna D."/>
            <person name="Kulathinal R.J."/>
            <person name="Kumar S."/>
            <person name="Kwok R."/>
            <person name="Lander E."/>
            <person name="Langley C.H."/>
            <person name="Lapoint R."/>
            <person name="Lazzaro B.P."/>
            <person name="Lee S.J."/>
            <person name="Levesque L."/>
            <person name="Li R."/>
            <person name="Lin C.F."/>
            <person name="Lin M.F."/>
            <person name="Lindblad-Toh K."/>
            <person name="Llopart A."/>
            <person name="Long M."/>
            <person name="Low L."/>
            <person name="Lozovsky E."/>
            <person name="Lu J."/>
            <person name="Luo M."/>
            <person name="Machado C.A."/>
            <person name="Makalowski W."/>
            <person name="Marzo M."/>
            <person name="Matsuda M."/>
            <person name="Matzkin L."/>
            <person name="McAllister B."/>
            <person name="McBride C.S."/>
            <person name="McKernan B."/>
            <person name="McKernan K."/>
            <person name="Mendez-Lago M."/>
            <person name="Minx P."/>
            <person name="Mollenhauer M.U."/>
            <person name="Montooth K."/>
            <person name="Mount S.M."/>
            <person name="Mu X."/>
            <person name="Myers E."/>
            <person name="Negre B."/>
            <person name="Newfeld S."/>
            <person name="Nielsen R."/>
            <person name="Noor M.A."/>
            <person name="O'Grady P."/>
            <person name="Pachter L."/>
            <person name="Papaceit M."/>
            <person name="Parisi M.J."/>
            <person name="Parisi M."/>
            <person name="Parts L."/>
            <person name="Pedersen J.S."/>
            <person name="Pesole G."/>
            <person name="Phillippy A.M."/>
            <person name="Ponting C.P."/>
            <person name="Pop M."/>
            <person name="Porcelli D."/>
            <person name="Powell J.R."/>
            <person name="Prohaska S."/>
            <person name="Pruitt K."/>
            <person name="Puig M."/>
            <person name="Quesneville H."/>
            <person name="Ram K.R."/>
            <person name="Rand D."/>
            <person name="Rasmussen M.D."/>
            <person name="Reed L.K."/>
            <person name="Reenan R."/>
            <person name="Reily A."/>
            <person name="Remington K.A."/>
            <person name="Rieger T.T."/>
            <person name="Ritchie M.G."/>
            <person name="Robin C."/>
            <person name="Rogers Y.H."/>
            <person name="Rohde C."/>
            <person name="Rozas J."/>
            <person name="Rubenfield M.J."/>
            <person name="Ruiz A."/>
            <person name="Russo S."/>
            <person name="Salzberg S.L."/>
            <person name="Sanchez-Gracia A."/>
            <person name="Saranga D.J."/>
            <person name="Sato H."/>
            <person name="Schaeffer S.W."/>
            <person name="Schatz M.C."/>
            <person name="Schlenke T."/>
            <person name="Schwartz R."/>
            <person name="Segarra C."/>
            <person name="Singh R.S."/>
            <person name="Sirot L."/>
            <person name="Sirota M."/>
            <person name="Sisneros N.B."/>
            <person name="Smith C.D."/>
            <person name="Smith T.F."/>
            <person name="Spieth J."/>
            <person name="Stage D.E."/>
            <person name="Stark A."/>
            <person name="Stephan W."/>
            <person name="Strausberg R.L."/>
            <person name="Strempel S."/>
            <person name="Sturgill D."/>
            <person name="Sutton G."/>
            <person name="Sutton G.G."/>
            <person name="Tao W."/>
            <person name="Teichmann S."/>
            <person name="Tobari Y.N."/>
            <person name="Tomimura Y."/>
            <person name="Tsolas J.M."/>
            <person name="Valente V.L."/>
            <person name="Venter E."/>
            <person name="Venter J.C."/>
            <person name="Vicario S."/>
            <person name="Vieira F.G."/>
            <person name="Vilella A.J."/>
            <person name="Villasante A."/>
            <person name="Walenz B."/>
            <person name="Wang J."/>
            <person name="Wasserman M."/>
            <person name="Watts T."/>
            <person name="Wilson D."/>
            <person name="Wilson R.K."/>
            <person name="Wing R.A."/>
            <person name="Wolfner M.F."/>
            <person name="Wong A."/>
            <person name="Wong G.K."/>
            <person name="Wu C.I."/>
            <person name="Wu G."/>
            <person name="Yamamoto D."/>
            <person name="Yang H.P."/>
            <person name="Yang S.P."/>
            <person name="Yorke J.A."/>
            <person name="Yoshida K."/>
            <person name="Zdobnov E."/>
            <person name="Zhang P."/>
            <person name="Zhang Y."/>
            <person name="Zimin A.V."/>
            <person name="Baldwin J."/>
            <person name="Abdouelleil A."/>
            <person name="Abdulkadir J."/>
            <person name="Abebe A."/>
            <person name="Abera B."/>
            <person name="Abreu J."/>
            <person name="Acer S.C."/>
            <person name="Aftuck L."/>
            <person name="Alexander A."/>
            <person name="An P."/>
            <person name="Anderson E."/>
            <person name="Anderson S."/>
            <person name="Arachi H."/>
            <person name="Azer M."/>
            <person name="Bachantsang P."/>
            <person name="Barry A."/>
            <person name="Bayul T."/>
            <person name="Berlin A."/>
            <person name="Bessette D."/>
            <person name="Bloom T."/>
            <person name="Blye J."/>
            <person name="Boguslavskiy L."/>
            <person name="Bonnet C."/>
            <person name="Boukhgalter B."/>
            <person name="Bourzgui I."/>
            <person name="Brown A."/>
            <person name="Cahill P."/>
            <person name="Channer S."/>
            <person name="Cheshatsang Y."/>
            <person name="Chuda L."/>
            <person name="Citroen M."/>
            <person name="Collymore A."/>
            <person name="Cooke P."/>
            <person name="Costello M."/>
            <person name="D'Aco K."/>
            <person name="Daza R."/>
            <person name="De Haan G."/>
            <person name="DeGray S."/>
            <person name="DeMaso C."/>
            <person name="Dhargay N."/>
            <person name="Dooley K."/>
            <person name="Dooley E."/>
            <person name="Doricent M."/>
            <person name="Dorje P."/>
            <person name="Dorjee K."/>
            <person name="Dupes A."/>
            <person name="Elong R."/>
            <person name="Falk J."/>
            <person name="Farina A."/>
            <person name="Faro S."/>
            <person name="Ferguson D."/>
            <person name="Fisher S."/>
            <person name="Foley C.D."/>
            <person name="Franke A."/>
            <person name="Friedrich D."/>
            <person name="Gadbois L."/>
            <person name="Gearin G."/>
            <person name="Gearin C.R."/>
            <person name="Giannoukos G."/>
            <person name="Goode T."/>
            <person name="Graham J."/>
            <person name="Grandbois E."/>
            <person name="Grewal S."/>
            <person name="Gyaltsen K."/>
            <person name="Hafez N."/>
            <person name="Hagos B."/>
            <person name="Hall J."/>
            <person name="Henson C."/>
            <person name="Hollinger A."/>
            <person name="Honan T."/>
            <person name="Huard M.D."/>
            <person name="Hughes L."/>
            <person name="Hurhula B."/>
            <person name="Husby M.E."/>
            <person name="Kamat A."/>
            <person name="Kanga B."/>
            <person name="Kashin S."/>
            <person name="Khazanovich D."/>
            <person name="Kisner P."/>
            <person name="Lance K."/>
            <person name="Lara M."/>
            <person name="Lee W."/>
            <person name="Lennon N."/>
            <person name="Letendre F."/>
            <person name="LeVine R."/>
            <person name="Lipovsky A."/>
            <person name="Liu X."/>
            <person name="Liu J."/>
            <person name="Liu S."/>
            <person name="Lokyitsang T."/>
            <person name="Lokyitsang Y."/>
            <person name="Lubonja R."/>
            <person name="Lui A."/>
            <person name="MacDonald P."/>
            <person name="Magnisalis V."/>
            <person name="Maru K."/>
            <person name="Matthews C."/>
            <person name="McCusker W."/>
            <person name="McDonough S."/>
            <person name="Mehta T."/>
            <person name="Meldrim J."/>
            <person name="Meneus L."/>
            <person name="Mihai O."/>
            <person name="Mihalev A."/>
            <person name="Mihova T."/>
            <person name="Mittelman R."/>
            <person name="Mlenga V."/>
            <person name="Montmayeur A."/>
            <person name="Mulrain L."/>
            <person name="Navidi A."/>
            <person name="Naylor J."/>
            <person name="Negash T."/>
            <person name="Nguyen T."/>
            <person name="Nguyen N."/>
            <person name="Nicol R."/>
            <person name="Norbu C."/>
            <person name="Norbu N."/>
            <person name="Novod N."/>
            <person name="O'Neill B."/>
            <person name="Osman S."/>
            <person name="Markiewicz E."/>
            <person name="Oyono O.L."/>
            <person name="Patti C."/>
            <person name="Phunkhang P."/>
            <person name="Pierre F."/>
            <person name="Priest M."/>
            <person name="Raghuraman S."/>
            <person name="Rege F."/>
            <person name="Reyes R."/>
            <person name="Rise C."/>
            <person name="Rogov P."/>
            <person name="Ross K."/>
            <person name="Ryan E."/>
            <person name="Settipalli S."/>
            <person name="Shea T."/>
            <person name="Sherpa N."/>
            <person name="Shi L."/>
            <person name="Shih D."/>
            <person name="Sparrow T."/>
            <person name="Spaulding J."/>
            <person name="Stalker J."/>
            <person name="Stange-Thomann N."/>
            <person name="Stavropoulos S."/>
            <person name="Stone C."/>
            <person name="Strader C."/>
            <person name="Tesfaye S."/>
            <person name="Thomson T."/>
            <person name="Thoulutsang Y."/>
            <person name="Thoulutsang D."/>
            <person name="Topham K."/>
            <person name="Topping I."/>
            <person name="Tsamla T."/>
            <person name="Vassiliev H."/>
            <person name="Vo A."/>
            <person name="Wangchuk T."/>
            <person name="Wangdi T."/>
            <person name="Weiand M."/>
            <person name="Wilkinson J."/>
            <person name="Wilson A."/>
            <person name="Yadav S."/>
            <person name="Young G."/>
            <person name="Yu Q."/>
            <person name="Zembek L."/>
            <person name="Zhong D."/>
            <person name="Zimmer A."/>
            <person name="Zwirko Z."/>
            <person name="Jaffe D.B."/>
            <person name="Alvarez P."/>
            <person name="Brockman W."/>
            <person name="Butler J."/>
            <person name="Chin C."/>
            <person name="Gnerre S."/>
            <person name="Grabherr M."/>
            <person name="Kleber M."/>
            <person name="Mauceli E."/>
            <person name="MacCallum I."/>
        </authorList>
    </citation>
    <scope>NUCLEOTIDE SEQUENCE [LARGE SCALE GENOMIC DNA]</scope>
    <source>
        <strain evidence="12">Tucson 14030-0811.24</strain>
    </source>
</reference>
<dbReference type="PANTHER" id="PTHR45929">
    <property type="entry name" value="JAK PATHWAY SIGNAL TRANSDUCTION ADAPTOR MOLECULE"/>
    <property type="match status" value="1"/>
</dbReference>
<evidence type="ECO:0000256" key="2">
    <source>
        <dbReference type="ARBA" id="ARBA00009666"/>
    </source>
</evidence>
<sequence length="711" mass="77278">MGLFGQSSSFDVDVEKATSDINTNENWSLILDVCDKVSTHPRLAKDCLKAVMRRMGHNDPHVVMQAITLLDALSNNCGKPFRLEVASREFETEFRRLLAKFKKSHPKVAMSMCQVLKNWAENDFKGDPQLTLIPSLFLKLRLDGYDFRNLNEKIAGKAPVEKAVSLSKDPNVVNSQQEEDDIAKAIELSLKDNKSPASGSSPKVTATTSQSTTGNSTYPSLYPSFGSATTTTDAAQANAAAPEPRKVRALYDFEAAEENELTFFAGEIIHVMDDTDPNWWKGFNQRGEGLFPSNFVTADLSVDPERLDINQQHKTAATGADEAQKTETNAGATAGATSVQPVEIDEAKVDRLLHLLHEANPEDPSQDTNEMLRLEQEVHQMGPLIDAELERVDRKHAQLTQLSSDLVDAINLYHTLMRDDRAAAGQFAAGGFMPGLPANFPGAALYGAPGYPSAVGFPPAQSYPGMHSLPYGPVSVPSVTQTAGPAPAQAPAVYLGQQGQIPLPYQNGHALPPQAAGPPGHGQSIYNANQTNPQQQAIPQQQQPQPGYHLDQQQQQQQHPTQFAAVPPAATQLPPHQQHQHQQQQPHSYMSPQHQQHPQAPPQGYQPVPPQPQQQQQQPSAVPQAQNYAPNGPPPTATIAAPPPAPGVNPQNYMPQISHAPHPQHQPFSQLHQQIMVGGGVGGPPPTVAPGYPMQNDTVITNNIPIYQQQR</sequence>
<keyword evidence="5" id="KW-0967">Endosome</keyword>
<dbReference type="PhylomeDB" id="B4NLN4"/>
<dbReference type="SMART" id="SM00288">
    <property type="entry name" value="VHS"/>
    <property type="match status" value="1"/>
</dbReference>
<dbReference type="GO" id="GO:0043328">
    <property type="term" value="P:protein transport to vacuole involved in ubiquitin-dependent protein catabolic process via the multivesicular body sorting pathway"/>
    <property type="evidence" value="ECO:0007669"/>
    <property type="project" value="TreeGrafter"/>
</dbReference>
<evidence type="ECO:0008006" key="13">
    <source>
        <dbReference type="Google" id="ProtNLM"/>
    </source>
</evidence>
<dbReference type="PROSITE" id="PS50179">
    <property type="entry name" value="VHS"/>
    <property type="match status" value="1"/>
</dbReference>
<dbReference type="CDD" id="cd03568">
    <property type="entry name" value="VHS_STAM"/>
    <property type="match status" value="1"/>
</dbReference>
<dbReference type="KEGG" id="dwi:6651852"/>
<evidence type="ECO:0000259" key="10">
    <source>
        <dbReference type="PROSITE" id="PS50179"/>
    </source>
</evidence>
<keyword evidence="12" id="KW-1185">Reference proteome</keyword>
<dbReference type="OrthoDB" id="10068368at2759"/>
<feature type="compositionally biased region" description="Low complexity" evidence="8">
    <location>
        <begin position="508"/>
        <end position="523"/>
    </location>
</feature>
<dbReference type="EMBL" id="CH964274">
    <property type="protein sequence ID" value="EDW85273.1"/>
    <property type="molecule type" value="Genomic_DNA"/>
</dbReference>
<dbReference type="PANTHER" id="PTHR45929:SF3">
    <property type="entry name" value="JAK PATHWAY SIGNAL TRANSDUCTION ADAPTOR MOLECULE"/>
    <property type="match status" value="1"/>
</dbReference>
<dbReference type="GO" id="GO:0043130">
    <property type="term" value="F:ubiquitin binding"/>
    <property type="evidence" value="ECO:0007669"/>
    <property type="project" value="InterPro"/>
</dbReference>
<evidence type="ECO:0000256" key="4">
    <source>
        <dbReference type="ARBA" id="ARBA00022448"/>
    </source>
</evidence>
<dbReference type="Gene3D" id="6.10.140.100">
    <property type="match status" value="1"/>
</dbReference>
<dbReference type="STRING" id="7260.B4NLN4"/>
<dbReference type="Pfam" id="PF00018">
    <property type="entry name" value="SH3_1"/>
    <property type="match status" value="1"/>
</dbReference>
<dbReference type="SUPFAM" id="SSF48464">
    <property type="entry name" value="ENTH/VHS domain"/>
    <property type="match status" value="1"/>
</dbReference>
<dbReference type="Proteomes" id="UP000007798">
    <property type="component" value="Unassembled WGS sequence"/>
</dbReference>
<dbReference type="GO" id="GO:0035091">
    <property type="term" value="F:phosphatidylinositol binding"/>
    <property type="evidence" value="ECO:0007669"/>
    <property type="project" value="InterPro"/>
</dbReference>
<name>B4NLN4_DROWI</name>
<dbReference type="FunFam" id="1.25.40.90:FF:000009">
    <property type="entry name" value="Putative signal transducing adapter molecule 1"/>
    <property type="match status" value="1"/>
</dbReference>
<dbReference type="FunCoup" id="B4NLN4">
    <property type="interactions" value="1185"/>
</dbReference>
<proteinExistence type="inferred from homology"/>
<evidence type="ECO:0000256" key="8">
    <source>
        <dbReference type="SAM" id="MobiDB-lite"/>
    </source>
</evidence>
<dbReference type="InterPro" id="IPR001452">
    <property type="entry name" value="SH3_domain"/>
</dbReference>
<feature type="compositionally biased region" description="Pro residues" evidence="8">
    <location>
        <begin position="631"/>
        <end position="647"/>
    </location>
</feature>
<comment type="similarity">
    <text evidence="2">Belongs to the STAM family.</text>
</comment>
<evidence type="ECO:0000256" key="6">
    <source>
        <dbReference type="ARBA" id="ARBA00022927"/>
    </source>
</evidence>
<evidence type="ECO:0000313" key="12">
    <source>
        <dbReference type="Proteomes" id="UP000007798"/>
    </source>
</evidence>
<accession>B4NLN4</accession>
<feature type="compositionally biased region" description="Low complexity" evidence="8">
    <location>
        <begin position="326"/>
        <end position="337"/>
    </location>
</feature>
<dbReference type="GO" id="GO:0051726">
    <property type="term" value="P:regulation of cell cycle"/>
    <property type="evidence" value="ECO:0007669"/>
    <property type="project" value="EnsemblMetazoa"/>
</dbReference>
<evidence type="ECO:0000256" key="3">
    <source>
        <dbReference type="ARBA" id="ARBA00022443"/>
    </source>
</evidence>
<dbReference type="InterPro" id="IPR003903">
    <property type="entry name" value="UIM_dom"/>
</dbReference>
<evidence type="ECO:0000256" key="7">
    <source>
        <dbReference type="PROSITE-ProRule" id="PRU00192"/>
    </source>
</evidence>
<dbReference type="PRINTS" id="PR00452">
    <property type="entry name" value="SH3DOMAIN"/>
</dbReference>
<evidence type="ECO:0000313" key="11">
    <source>
        <dbReference type="EMBL" id="EDW85273.1"/>
    </source>
</evidence>
<dbReference type="eggNOG" id="KOG2199">
    <property type="taxonomic scope" value="Eukaryota"/>
</dbReference>
<dbReference type="PROSITE" id="PS50330">
    <property type="entry name" value="UIM"/>
    <property type="match status" value="1"/>
</dbReference>
<dbReference type="GO" id="GO:0033565">
    <property type="term" value="C:ESCRT-0 complex"/>
    <property type="evidence" value="ECO:0007669"/>
    <property type="project" value="TreeGrafter"/>
</dbReference>
<feature type="domain" description="VHS" evidence="10">
    <location>
        <begin position="17"/>
        <end position="148"/>
    </location>
</feature>
<gene>
    <name evidence="11" type="primary">Dwil\GK18440</name>
    <name evidence="11" type="ORF">Dwil_GK18440</name>
</gene>
<dbReference type="InterPro" id="IPR036028">
    <property type="entry name" value="SH3-like_dom_sf"/>
</dbReference>
<keyword evidence="6" id="KW-0653">Protein transport</keyword>
<protein>
    <recommendedName>
        <fullName evidence="13">Signal transducing adapter molecule 1</fullName>
    </recommendedName>
</protein>
<feature type="compositionally biased region" description="Low complexity" evidence="8">
    <location>
        <begin position="613"/>
        <end position="630"/>
    </location>
</feature>
<dbReference type="CDD" id="cd21388">
    <property type="entry name" value="GAT_STAM"/>
    <property type="match status" value="1"/>
</dbReference>
<dbReference type="Gene3D" id="1.25.40.90">
    <property type="match status" value="1"/>
</dbReference>
<dbReference type="Gene3D" id="1.20.5.1940">
    <property type="match status" value="1"/>
</dbReference>
<dbReference type="SMR" id="B4NLN4"/>
<feature type="region of interest" description="Disordered" evidence="8">
    <location>
        <begin position="192"/>
        <end position="219"/>
    </location>
</feature>
<keyword evidence="3 7" id="KW-0728">SH3 domain</keyword>
<evidence type="ECO:0000256" key="5">
    <source>
        <dbReference type="ARBA" id="ARBA00022753"/>
    </source>
</evidence>
<organism evidence="11 12">
    <name type="scientific">Drosophila willistoni</name>
    <name type="common">Fruit fly</name>
    <dbReference type="NCBI Taxonomy" id="7260"/>
    <lineage>
        <taxon>Eukaryota</taxon>
        <taxon>Metazoa</taxon>
        <taxon>Ecdysozoa</taxon>
        <taxon>Arthropoda</taxon>
        <taxon>Hexapoda</taxon>
        <taxon>Insecta</taxon>
        <taxon>Pterygota</taxon>
        <taxon>Neoptera</taxon>
        <taxon>Endopterygota</taxon>
        <taxon>Diptera</taxon>
        <taxon>Brachycera</taxon>
        <taxon>Muscomorpha</taxon>
        <taxon>Ephydroidea</taxon>
        <taxon>Drosophilidae</taxon>
        <taxon>Drosophila</taxon>
        <taxon>Sophophora</taxon>
    </lineage>
</organism>
<dbReference type="HOGENOM" id="CLU_010104_0_1_1"/>
<dbReference type="SMART" id="SM00326">
    <property type="entry name" value="SH3"/>
    <property type="match status" value="1"/>
</dbReference>
<keyword evidence="4" id="KW-0813">Transport</keyword>
<dbReference type="InParanoid" id="B4NLN4"/>
<feature type="compositionally biased region" description="Polar residues" evidence="8">
    <location>
        <begin position="195"/>
        <end position="219"/>
    </location>
</feature>
<dbReference type="GO" id="GO:0007427">
    <property type="term" value="P:epithelial cell migration, open tracheal system"/>
    <property type="evidence" value="ECO:0007669"/>
    <property type="project" value="EnsemblMetazoa"/>
</dbReference>
<feature type="domain" description="SH3" evidence="9">
    <location>
        <begin position="242"/>
        <end position="301"/>
    </location>
</feature>
<dbReference type="GO" id="GO:0016322">
    <property type="term" value="P:neuron remodeling"/>
    <property type="evidence" value="ECO:0007669"/>
    <property type="project" value="EnsemblMetazoa"/>
</dbReference>
<dbReference type="OMA" id="CDKVTTN"/>
<dbReference type="InterPro" id="IPR002014">
    <property type="entry name" value="VHS_dom"/>
</dbReference>
<dbReference type="Gene3D" id="2.30.30.40">
    <property type="entry name" value="SH3 Domains"/>
    <property type="match status" value="1"/>
</dbReference>
<feature type="region of interest" description="Disordered" evidence="8">
    <location>
        <begin position="314"/>
        <end position="337"/>
    </location>
</feature>
<feature type="compositionally biased region" description="Low complexity" evidence="8">
    <location>
        <begin position="572"/>
        <end position="606"/>
    </location>
</feature>
<comment type="subcellular location">
    <subcellularLocation>
        <location evidence="1">Endosome</location>
    </subcellularLocation>
</comment>
<evidence type="ECO:0000256" key="1">
    <source>
        <dbReference type="ARBA" id="ARBA00004177"/>
    </source>
</evidence>
<dbReference type="Pfam" id="PF00790">
    <property type="entry name" value="VHS"/>
    <property type="match status" value="1"/>
</dbReference>
<dbReference type="InterPro" id="IPR050670">
    <property type="entry name" value="STAM"/>
</dbReference>
<feature type="region of interest" description="Disordered" evidence="8">
    <location>
        <begin position="504"/>
        <end position="667"/>
    </location>
</feature>
<evidence type="ECO:0000259" key="9">
    <source>
        <dbReference type="PROSITE" id="PS50002"/>
    </source>
</evidence>
<dbReference type="InterPro" id="IPR008942">
    <property type="entry name" value="ENTH_VHS"/>
</dbReference>
<dbReference type="AlphaFoldDB" id="B4NLN4"/>
<dbReference type="GO" id="GO:2000274">
    <property type="term" value="P:regulation of epithelial cell migration, open tracheal system"/>
    <property type="evidence" value="ECO:0007669"/>
    <property type="project" value="EnsemblMetazoa"/>
</dbReference>
<dbReference type="CDD" id="cd11820">
    <property type="entry name" value="SH3_STAM"/>
    <property type="match status" value="1"/>
</dbReference>
<dbReference type="SUPFAM" id="SSF50044">
    <property type="entry name" value="SH3-domain"/>
    <property type="match status" value="1"/>
</dbReference>
<dbReference type="PROSITE" id="PS50002">
    <property type="entry name" value="SH3"/>
    <property type="match status" value="1"/>
</dbReference>